<sequence>MNRLNIKDKADRLTVASILADNGYTVRLTSQRRAGQKSYDYFVEYEPNPSPLDKPKAGVTE</sequence>
<name>A0A8S5LI30_9CAUD</name>
<dbReference type="EMBL" id="BK015852">
    <property type="protein sequence ID" value="DAD69602.1"/>
    <property type="molecule type" value="Genomic_DNA"/>
</dbReference>
<organism evidence="1">
    <name type="scientific">Myoviridae sp. ctbwh6</name>
    <dbReference type="NCBI Taxonomy" id="2827611"/>
    <lineage>
        <taxon>Viruses</taxon>
        <taxon>Duplodnaviria</taxon>
        <taxon>Heunggongvirae</taxon>
        <taxon>Uroviricota</taxon>
        <taxon>Caudoviricetes</taxon>
    </lineage>
</organism>
<protein>
    <submittedName>
        <fullName evidence="1">Uncharacterized protein</fullName>
    </submittedName>
</protein>
<evidence type="ECO:0000313" key="1">
    <source>
        <dbReference type="EMBL" id="DAD69602.1"/>
    </source>
</evidence>
<proteinExistence type="predicted"/>
<accession>A0A8S5LI30</accession>
<reference evidence="1" key="1">
    <citation type="journal article" date="2021" name="Proc. Natl. Acad. Sci. U.S.A.">
        <title>A Catalog of Tens of Thousands of Viruses from Human Metagenomes Reveals Hidden Associations with Chronic Diseases.</title>
        <authorList>
            <person name="Tisza M.J."/>
            <person name="Buck C.B."/>
        </authorList>
    </citation>
    <scope>NUCLEOTIDE SEQUENCE</scope>
    <source>
        <strain evidence="1">Ctbwh6</strain>
    </source>
</reference>